<gene>
    <name evidence="5" type="ORF">SAMN04489841_0013</name>
</gene>
<dbReference type="Proteomes" id="UP000199114">
    <property type="component" value="Unassembled WGS sequence"/>
</dbReference>
<keyword evidence="6" id="KW-1185">Reference proteome</keyword>
<dbReference type="CDD" id="cd10970">
    <property type="entry name" value="CE4_DAC_u1_6s"/>
    <property type="match status" value="1"/>
</dbReference>
<organism evidence="5 6">
    <name type="scientific">Natrinema salaciae</name>
    <dbReference type="NCBI Taxonomy" id="1186196"/>
    <lineage>
        <taxon>Archaea</taxon>
        <taxon>Methanobacteriati</taxon>
        <taxon>Methanobacteriota</taxon>
        <taxon>Stenosarchaea group</taxon>
        <taxon>Halobacteria</taxon>
        <taxon>Halobacteriales</taxon>
        <taxon>Natrialbaceae</taxon>
        <taxon>Natrinema</taxon>
    </lineage>
</organism>
<dbReference type="Gene3D" id="3.20.20.370">
    <property type="entry name" value="Glycoside hydrolase/deacetylase"/>
    <property type="match status" value="1"/>
</dbReference>
<feature type="region of interest" description="Disordered" evidence="3">
    <location>
        <begin position="70"/>
        <end position="92"/>
    </location>
</feature>
<evidence type="ECO:0000259" key="4">
    <source>
        <dbReference type="PROSITE" id="PS51677"/>
    </source>
</evidence>
<dbReference type="EMBL" id="FOFD01000010">
    <property type="protein sequence ID" value="SER91170.1"/>
    <property type="molecule type" value="Genomic_DNA"/>
</dbReference>
<evidence type="ECO:0000313" key="6">
    <source>
        <dbReference type="Proteomes" id="UP000199114"/>
    </source>
</evidence>
<reference evidence="6" key="1">
    <citation type="submission" date="2016-10" db="EMBL/GenBank/DDBJ databases">
        <authorList>
            <person name="Varghese N."/>
            <person name="Submissions S."/>
        </authorList>
    </citation>
    <scope>NUCLEOTIDE SEQUENCE [LARGE SCALE GENOMIC DNA]</scope>
    <source>
        <strain evidence="6">DSM 25055</strain>
    </source>
</reference>
<dbReference type="InterPro" id="IPR002509">
    <property type="entry name" value="NODB_dom"/>
</dbReference>
<comment type="subcellular location">
    <subcellularLocation>
        <location evidence="1">Secreted</location>
    </subcellularLocation>
</comment>
<dbReference type="AlphaFoldDB" id="A0A1H9T1P3"/>
<dbReference type="SUPFAM" id="SSF88713">
    <property type="entry name" value="Glycoside hydrolase/deacetylase"/>
    <property type="match status" value="1"/>
</dbReference>
<dbReference type="GO" id="GO:0005576">
    <property type="term" value="C:extracellular region"/>
    <property type="evidence" value="ECO:0007669"/>
    <property type="project" value="UniProtKB-SubCell"/>
</dbReference>
<evidence type="ECO:0000256" key="2">
    <source>
        <dbReference type="ARBA" id="ARBA00022729"/>
    </source>
</evidence>
<dbReference type="OrthoDB" id="10436at2157"/>
<feature type="domain" description="NodB homology" evidence="4">
    <location>
        <begin position="197"/>
        <end position="411"/>
    </location>
</feature>
<feature type="region of interest" description="Disordered" evidence="3">
    <location>
        <begin position="14"/>
        <end position="54"/>
    </location>
</feature>
<dbReference type="Pfam" id="PF01522">
    <property type="entry name" value="Polysacc_deac_1"/>
    <property type="match status" value="1"/>
</dbReference>
<keyword evidence="2" id="KW-0732">Signal</keyword>
<dbReference type="PROSITE" id="PS51257">
    <property type="entry name" value="PROKAR_LIPOPROTEIN"/>
    <property type="match status" value="1"/>
</dbReference>
<feature type="compositionally biased region" description="Acidic residues" evidence="3">
    <location>
        <begin position="22"/>
        <end position="40"/>
    </location>
</feature>
<dbReference type="GO" id="GO:0005975">
    <property type="term" value="P:carbohydrate metabolic process"/>
    <property type="evidence" value="ECO:0007669"/>
    <property type="project" value="InterPro"/>
</dbReference>
<dbReference type="STRING" id="1186196.SAMN04489841_0013"/>
<name>A0A1H9T1P3_9EURY</name>
<dbReference type="PANTHER" id="PTHR34216:SF3">
    <property type="entry name" value="POLY-BETA-1,6-N-ACETYL-D-GLUCOSAMINE N-DEACETYLASE"/>
    <property type="match status" value="1"/>
</dbReference>
<evidence type="ECO:0000256" key="1">
    <source>
        <dbReference type="ARBA" id="ARBA00004613"/>
    </source>
</evidence>
<dbReference type="PROSITE" id="PS51677">
    <property type="entry name" value="NODB"/>
    <property type="match status" value="1"/>
</dbReference>
<sequence length="411" mass="44014">MKRRTYLGAAAAVALAGCSSTEEAEDDNETNDGSEDEDGDGTPSAAASELEPFDDFEDLDAWEARIGALSPETDRSYTGSQSARLESGAGDDQVRLVRELSEPRDLSGTRPGLAVATEEEADFVVQLIDEAGDRIDFRQRVHAGAPLVQCNFGVASLDGDPDLSAVNEIHLIRWTGDDDKGSVWVDDLRFASAPDVGKVLLQFDGGYETDYTRALPILEEHDYPATSFLATDLIREDDGDEGDHLVRDQVTELADAGWTIGSHSAHGADLTNLSAGRDPESEISDARAWLEDNGFESGARYFSYPLNRYDGASLEQAAANHDLAFAGRYPSQGIAMNPHLCSRVTSPGAGEARSVLDLTAEMGGITALAFGELDDDSEGTLEEAVGHLGELESAGELEVITPADLDESFVY</sequence>
<dbReference type="PANTHER" id="PTHR34216">
    <property type="match status" value="1"/>
</dbReference>
<dbReference type="RefSeq" id="WP_090623386.1">
    <property type="nucleotide sequence ID" value="NZ_FOFD01000010.1"/>
</dbReference>
<dbReference type="InterPro" id="IPR051398">
    <property type="entry name" value="Polysacch_Deacetylase"/>
</dbReference>
<evidence type="ECO:0000256" key="3">
    <source>
        <dbReference type="SAM" id="MobiDB-lite"/>
    </source>
</evidence>
<proteinExistence type="predicted"/>
<dbReference type="GO" id="GO:0016810">
    <property type="term" value="F:hydrolase activity, acting on carbon-nitrogen (but not peptide) bonds"/>
    <property type="evidence" value="ECO:0007669"/>
    <property type="project" value="InterPro"/>
</dbReference>
<protein>
    <submittedName>
        <fullName evidence="5">Polysaccharide deacetylase</fullName>
    </submittedName>
</protein>
<dbReference type="InterPro" id="IPR011330">
    <property type="entry name" value="Glyco_hydro/deAcase_b/a-brl"/>
</dbReference>
<accession>A0A1H9T1P3</accession>
<evidence type="ECO:0000313" key="5">
    <source>
        <dbReference type="EMBL" id="SER91170.1"/>
    </source>
</evidence>